<protein>
    <submittedName>
        <fullName evidence="1">Uncharacterized protein</fullName>
    </submittedName>
</protein>
<sequence length="182" mass="22103">MMTYEEKQLLIQKDEEEGREYVKKHILQNYYHLPENYYHFRDIDDVVDVDITATTTEKTYTYVGEIKKRAYSFEYNSPLNWMLEIKKYNALNEEHQKTGDRRLYFNIFRNNMVVVWDLERMNFNNLSVENSLFNATTSYTTKDKNKDYFDLPYKQYKDGTQVKGISIFQIVSETDTKRVYKY</sequence>
<dbReference type="EMBL" id="SNRY01000713">
    <property type="protein sequence ID" value="KAA6337287.1"/>
    <property type="molecule type" value="Genomic_DNA"/>
</dbReference>
<name>A0A5J4RTK1_9ZZZZ</name>
<dbReference type="AlphaFoldDB" id="A0A5J4RTK1"/>
<gene>
    <name evidence="1" type="ORF">EZS27_014625</name>
</gene>
<evidence type="ECO:0000313" key="1">
    <source>
        <dbReference type="EMBL" id="KAA6337287.1"/>
    </source>
</evidence>
<organism evidence="1">
    <name type="scientific">termite gut metagenome</name>
    <dbReference type="NCBI Taxonomy" id="433724"/>
    <lineage>
        <taxon>unclassified sequences</taxon>
        <taxon>metagenomes</taxon>
        <taxon>organismal metagenomes</taxon>
    </lineage>
</organism>
<reference evidence="1" key="1">
    <citation type="submission" date="2019-03" db="EMBL/GenBank/DDBJ databases">
        <title>Single cell metagenomics reveals metabolic interactions within the superorganism composed of flagellate Streblomastix strix and complex community of Bacteroidetes bacteria on its surface.</title>
        <authorList>
            <person name="Treitli S.C."/>
            <person name="Kolisko M."/>
            <person name="Husnik F."/>
            <person name="Keeling P."/>
            <person name="Hampl V."/>
        </authorList>
    </citation>
    <scope>NUCLEOTIDE SEQUENCE</scope>
    <source>
        <strain evidence="1">STM</strain>
    </source>
</reference>
<comment type="caution">
    <text evidence="1">The sequence shown here is derived from an EMBL/GenBank/DDBJ whole genome shotgun (WGS) entry which is preliminary data.</text>
</comment>
<accession>A0A5J4RTK1</accession>
<proteinExistence type="predicted"/>